<sequence>MAIALYMDAHIPRSITLGLRMRTVDVLTAQEDGAETFLDPGLLERATQLGRVLFTFDDDLLREAVKRQEESKL</sequence>
<organism evidence="2 3">
    <name type="scientific">Tectimicrobiota bacterium</name>
    <dbReference type="NCBI Taxonomy" id="2528274"/>
    <lineage>
        <taxon>Bacteria</taxon>
        <taxon>Pseudomonadati</taxon>
        <taxon>Nitrospinota/Tectimicrobiota group</taxon>
        <taxon>Candidatus Tectimicrobiota</taxon>
    </lineage>
</organism>
<dbReference type="AlphaFoldDB" id="A0A932GNG7"/>
<comment type="caution">
    <text evidence="2">The sequence shown here is derived from an EMBL/GenBank/DDBJ whole genome shotgun (WGS) entry which is preliminary data.</text>
</comment>
<reference evidence="2" key="1">
    <citation type="submission" date="2020-07" db="EMBL/GenBank/DDBJ databases">
        <title>Huge and variable diversity of episymbiotic CPR bacteria and DPANN archaea in groundwater ecosystems.</title>
        <authorList>
            <person name="He C.Y."/>
            <person name="Keren R."/>
            <person name="Whittaker M."/>
            <person name="Farag I.F."/>
            <person name="Doudna J."/>
            <person name="Cate J.H.D."/>
            <person name="Banfield J.F."/>
        </authorList>
    </citation>
    <scope>NUCLEOTIDE SEQUENCE</scope>
    <source>
        <strain evidence="2">NC_groundwater_717_Ag_S-0.2um_59_8</strain>
    </source>
</reference>
<dbReference type="Proteomes" id="UP000741360">
    <property type="component" value="Unassembled WGS sequence"/>
</dbReference>
<dbReference type="InterPro" id="IPR041049">
    <property type="entry name" value="DUF5615"/>
</dbReference>
<evidence type="ECO:0000259" key="1">
    <source>
        <dbReference type="Pfam" id="PF18480"/>
    </source>
</evidence>
<evidence type="ECO:0000313" key="3">
    <source>
        <dbReference type="Proteomes" id="UP000741360"/>
    </source>
</evidence>
<proteinExistence type="predicted"/>
<dbReference type="Pfam" id="PF18480">
    <property type="entry name" value="DUF5615"/>
    <property type="match status" value="1"/>
</dbReference>
<accession>A0A932GNG7</accession>
<dbReference type="EMBL" id="JACPSX010000078">
    <property type="protein sequence ID" value="MBI3014292.1"/>
    <property type="molecule type" value="Genomic_DNA"/>
</dbReference>
<protein>
    <submittedName>
        <fullName evidence="2">DUF5615 family PIN-like protein</fullName>
    </submittedName>
</protein>
<gene>
    <name evidence="2" type="ORF">HYY65_04310</name>
</gene>
<name>A0A932GNG7_UNCTE</name>
<feature type="non-terminal residue" evidence="2">
    <location>
        <position position="73"/>
    </location>
</feature>
<evidence type="ECO:0000313" key="2">
    <source>
        <dbReference type="EMBL" id="MBI3014292.1"/>
    </source>
</evidence>
<feature type="domain" description="DUF5615" evidence="1">
    <location>
        <begin position="5"/>
        <end position="67"/>
    </location>
</feature>